<sequence>MGISSFIFNILNPLLQPPPGENGAEGVRNTGQILAIKAISRLTFYPSLFHNVIKAWTSERNWYDRIDENVILGALPFRGMVDELKSEGVTGVVSLNKDFELWMFSHGKEGWEKNQVPFLQLETRDNFEAPSQSKLKEGVDFIMKSRGTIYVHCKAGRTRSATLVACYLMQKNKWTPSQAIAHLTECRSHVFLGPAQVKAIHTYYEENVAERMQLMQDAL</sequence>
<evidence type="ECO:0000256" key="15">
    <source>
        <dbReference type="ARBA" id="ARBA00052632"/>
    </source>
</evidence>
<keyword evidence="7" id="KW-0472">Membrane</keyword>
<dbReference type="OrthoDB" id="273181at2759"/>
<comment type="catalytic activity">
    <reaction evidence="13">
        <text>a 1-acyl-2-hexanoyl-sn-glycero-3-phospho-(1D-myo-inositol-5-phosphate) + H2O = a 1-acyl-2-hexanoyl-sn-glycero-3-phospho-(1D-myo-inositol) + phosphate</text>
        <dbReference type="Rhea" id="RHEA:42320"/>
        <dbReference type="ChEBI" id="CHEBI:15377"/>
        <dbReference type="ChEBI" id="CHEBI:43474"/>
        <dbReference type="ChEBI" id="CHEBI:78930"/>
        <dbReference type="ChEBI" id="CHEBI:78931"/>
    </reaction>
    <physiologicalReaction direction="left-to-right" evidence="13">
        <dbReference type="Rhea" id="RHEA:42321"/>
    </physiologicalReaction>
</comment>
<keyword evidence="5" id="KW-0904">Protein phosphatase</keyword>
<comment type="catalytic activity">
    <reaction evidence="15">
        <text>1,2-di-(9Z-octadecenoyl)-sn-glycero-3-phospho-(1'-sn-glycerol-3'-phosphate) + H2O = 1,2-di-(9Z-octadecenoyl)-sn-glycero-3-phospho-(1'-sn-glycerol) + phosphate</text>
        <dbReference type="Rhea" id="RHEA:42304"/>
        <dbReference type="ChEBI" id="CHEBI:15377"/>
        <dbReference type="ChEBI" id="CHEBI:43474"/>
        <dbReference type="ChEBI" id="CHEBI:75163"/>
        <dbReference type="ChEBI" id="CHEBI:78907"/>
    </reaction>
    <physiologicalReaction direction="left-to-right" evidence="15">
        <dbReference type="Rhea" id="RHEA:42305"/>
    </physiologicalReaction>
</comment>
<evidence type="ECO:0000256" key="2">
    <source>
        <dbReference type="ARBA" id="ARBA00005189"/>
    </source>
</evidence>
<dbReference type="InterPro" id="IPR016130">
    <property type="entry name" value="Tyr_Pase_AS"/>
</dbReference>
<dbReference type="Proteomes" id="UP000198287">
    <property type="component" value="Unassembled WGS sequence"/>
</dbReference>
<dbReference type="GO" id="GO:0016020">
    <property type="term" value="C:membrane"/>
    <property type="evidence" value="ECO:0007669"/>
    <property type="project" value="UniProtKB-SubCell"/>
</dbReference>
<evidence type="ECO:0000256" key="13">
    <source>
        <dbReference type="ARBA" id="ARBA00051818"/>
    </source>
</evidence>
<comment type="catalytic activity">
    <reaction evidence="16">
        <text>1,2-dioctanoyl-sn-glycero-3-phospho-(1D-myo-inositol-5-phosphate) + H2O = 1,2-dioctanoyl-sn-glycero-3-phospho-(1D-myo-inositol) + phosphate</text>
        <dbReference type="Rhea" id="RHEA:42308"/>
        <dbReference type="ChEBI" id="CHEBI:15377"/>
        <dbReference type="ChEBI" id="CHEBI:43474"/>
        <dbReference type="ChEBI" id="CHEBI:65221"/>
        <dbReference type="ChEBI" id="CHEBI:78911"/>
    </reaction>
    <physiologicalReaction direction="left-to-right" evidence="16">
        <dbReference type="Rhea" id="RHEA:42309"/>
    </physiologicalReaction>
</comment>
<dbReference type="PANTHER" id="PTHR46712:SF1">
    <property type="entry name" value="PHOSPHATIDYLGLYCEROPHOSPHATASE AND PROTEIN-TYROSINE PHOSPHATASE 1"/>
    <property type="match status" value="1"/>
</dbReference>
<dbReference type="GO" id="GO:0004721">
    <property type="term" value="F:phosphoprotein phosphatase activity"/>
    <property type="evidence" value="ECO:0007669"/>
    <property type="project" value="UniProtKB-KW"/>
</dbReference>
<dbReference type="AlphaFoldDB" id="A0A226DHP9"/>
<reference evidence="20 21" key="1">
    <citation type="submission" date="2015-12" db="EMBL/GenBank/DDBJ databases">
        <title>The genome of Folsomia candida.</title>
        <authorList>
            <person name="Faddeeva A."/>
            <person name="Derks M.F."/>
            <person name="Anvar Y."/>
            <person name="Smit S."/>
            <person name="Van Straalen N."/>
            <person name="Roelofs D."/>
        </authorList>
    </citation>
    <scope>NUCLEOTIDE SEQUENCE [LARGE SCALE GENOMIC DNA]</scope>
    <source>
        <strain evidence="20 21">VU population</strain>
        <tissue evidence="20">Whole body</tissue>
    </source>
</reference>
<comment type="subcellular location">
    <subcellularLocation>
        <location evidence="1">Membrane</location>
    </subcellularLocation>
</comment>
<evidence type="ECO:0000256" key="7">
    <source>
        <dbReference type="ARBA" id="ARBA00023136"/>
    </source>
</evidence>
<proteinExistence type="predicted"/>
<comment type="pathway">
    <text evidence="10">Phospholipid metabolism; phosphatidylglycerol biosynthesis; phosphatidylglycerol from CDP-diacylglycerol: step 2/2.</text>
</comment>
<evidence type="ECO:0000256" key="9">
    <source>
        <dbReference type="ARBA" id="ARBA00023264"/>
    </source>
</evidence>
<dbReference type="EC" id="3.1.3.27" evidence="11"/>
<dbReference type="InterPro" id="IPR042165">
    <property type="entry name" value="PTPMT1"/>
</dbReference>
<accession>A0A226DHP9</accession>
<comment type="caution">
    <text evidence="20">The sequence shown here is derived from an EMBL/GenBank/DDBJ whole genome shotgun (WGS) entry which is preliminary data.</text>
</comment>
<evidence type="ECO:0000259" key="18">
    <source>
        <dbReference type="PROSITE" id="PS50054"/>
    </source>
</evidence>
<evidence type="ECO:0000256" key="12">
    <source>
        <dbReference type="ARBA" id="ARBA00050944"/>
    </source>
</evidence>
<dbReference type="GO" id="GO:0004439">
    <property type="term" value="F:phosphatidylinositol-4,5-bisphosphate 5-phosphatase activity"/>
    <property type="evidence" value="ECO:0007669"/>
    <property type="project" value="TreeGrafter"/>
</dbReference>
<evidence type="ECO:0000259" key="19">
    <source>
        <dbReference type="PROSITE" id="PS50056"/>
    </source>
</evidence>
<dbReference type="PROSITE" id="PS50056">
    <property type="entry name" value="TYR_PHOSPHATASE_2"/>
    <property type="match status" value="1"/>
</dbReference>
<name>A0A226DHP9_FOLCA</name>
<dbReference type="GO" id="GO:0008962">
    <property type="term" value="F:phosphatidylglycerophosphatase activity"/>
    <property type="evidence" value="ECO:0007669"/>
    <property type="project" value="UniProtKB-EC"/>
</dbReference>
<dbReference type="InterPro" id="IPR000340">
    <property type="entry name" value="Dual-sp_phosphatase_cat-dom"/>
</dbReference>
<evidence type="ECO:0000313" key="20">
    <source>
        <dbReference type="EMBL" id="OXA44227.1"/>
    </source>
</evidence>
<dbReference type="GO" id="GO:0005737">
    <property type="term" value="C:cytoplasm"/>
    <property type="evidence" value="ECO:0007669"/>
    <property type="project" value="UniProtKB-ARBA"/>
</dbReference>
<feature type="domain" description="Tyrosine-protein phosphatase" evidence="18">
    <location>
        <begin position="62"/>
        <end position="209"/>
    </location>
</feature>
<gene>
    <name evidence="20" type="ORF">Fcan01_20876</name>
</gene>
<dbReference type="OMA" id="ARRDWYH"/>
<keyword evidence="21" id="KW-1185">Reference proteome</keyword>
<dbReference type="Gene3D" id="3.90.190.10">
    <property type="entry name" value="Protein tyrosine phosphatase superfamily"/>
    <property type="match status" value="1"/>
</dbReference>
<evidence type="ECO:0000256" key="11">
    <source>
        <dbReference type="ARBA" id="ARBA00024224"/>
    </source>
</evidence>
<dbReference type="PROSITE" id="PS50054">
    <property type="entry name" value="TYR_PHOSPHATASE_DUAL"/>
    <property type="match status" value="1"/>
</dbReference>
<evidence type="ECO:0000256" key="14">
    <source>
        <dbReference type="ARBA" id="ARBA00052505"/>
    </source>
</evidence>
<dbReference type="FunFam" id="3.90.190.10:FF:000060">
    <property type="entry name" value="Phosphatidylglycerophosphatase and protein-tyrosine phosphatase 1"/>
    <property type="match status" value="1"/>
</dbReference>
<protein>
    <recommendedName>
        <fullName evidence="17">Phosphatidylglycerophosphatase and protein-tyrosine phosphatase 1</fullName>
        <ecNumber evidence="11">3.1.3.27</ecNumber>
    </recommendedName>
</protein>
<comment type="catalytic activity">
    <reaction evidence="14">
        <text>1,2-dibutyryl-sn-glycero-3-phospho-(1D-myo-inositol-5-phosphate) + H2O = 1,2-dibutyryl-sn-glycero-3-phospho-(1D-myo-inositol) + phosphate</text>
        <dbReference type="Rhea" id="RHEA:42584"/>
        <dbReference type="ChEBI" id="CHEBI:15377"/>
        <dbReference type="ChEBI" id="CHEBI:43474"/>
        <dbReference type="ChEBI" id="CHEBI:82605"/>
        <dbReference type="ChEBI" id="CHEBI:82606"/>
    </reaction>
    <physiologicalReaction direction="left-to-right" evidence="14">
        <dbReference type="Rhea" id="RHEA:42585"/>
    </physiologicalReaction>
</comment>
<evidence type="ECO:0000256" key="10">
    <source>
        <dbReference type="ARBA" id="ARBA00024192"/>
    </source>
</evidence>
<organism evidence="20 21">
    <name type="scientific">Folsomia candida</name>
    <name type="common">Springtail</name>
    <dbReference type="NCBI Taxonomy" id="158441"/>
    <lineage>
        <taxon>Eukaryota</taxon>
        <taxon>Metazoa</taxon>
        <taxon>Ecdysozoa</taxon>
        <taxon>Arthropoda</taxon>
        <taxon>Hexapoda</taxon>
        <taxon>Collembola</taxon>
        <taxon>Entomobryomorpha</taxon>
        <taxon>Isotomoidea</taxon>
        <taxon>Isotomidae</taxon>
        <taxon>Proisotominae</taxon>
        <taxon>Folsomia</taxon>
    </lineage>
</organism>
<dbReference type="Pfam" id="PF00782">
    <property type="entry name" value="DSPc"/>
    <property type="match status" value="1"/>
</dbReference>
<keyword evidence="9" id="KW-1208">Phospholipid metabolism</keyword>
<keyword evidence="8" id="KW-0594">Phospholipid biosynthesis</keyword>
<evidence type="ECO:0000256" key="8">
    <source>
        <dbReference type="ARBA" id="ARBA00023209"/>
    </source>
</evidence>
<keyword evidence="3" id="KW-0444">Lipid biosynthesis</keyword>
<evidence type="ECO:0000256" key="4">
    <source>
        <dbReference type="ARBA" id="ARBA00022801"/>
    </source>
</evidence>
<dbReference type="CDD" id="cd14524">
    <property type="entry name" value="PTPMT1"/>
    <property type="match status" value="1"/>
</dbReference>
<dbReference type="InterPro" id="IPR029021">
    <property type="entry name" value="Prot-tyrosine_phosphatase-like"/>
</dbReference>
<dbReference type="InterPro" id="IPR000387">
    <property type="entry name" value="Tyr_Pase_dom"/>
</dbReference>
<dbReference type="SUPFAM" id="SSF52799">
    <property type="entry name" value="(Phosphotyrosine protein) phosphatases II"/>
    <property type="match status" value="1"/>
</dbReference>
<dbReference type="InterPro" id="IPR044596">
    <property type="entry name" value="PTPMT1-like"/>
</dbReference>
<dbReference type="EMBL" id="LNIX01000019">
    <property type="protein sequence ID" value="OXA44227.1"/>
    <property type="molecule type" value="Genomic_DNA"/>
</dbReference>
<evidence type="ECO:0000256" key="3">
    <source>
        <dbReference type="ARBA" id="ARBA00022516"/>
    </source>
</evidence>
<evidence type="ECO:0000256" key="6">
    <source>
        <dbReference type="ARBA" id="ARBA00023098"/>
    </source>
</evidence>
<dbReference type="GO" id="GO:0008654">
    <property type="term" value="P:phospholipid biosynthetic process"/>
    <property type="evidence" value="ECO:0007669"/>
    <property type="project" value="UniProtKB-KW"/>
</dbReference>
<dbReference type="InterPro" id="IPR020422">
    <property type="entry name" value="TYR_PHOSPHATASE_DUAL_dom"/>
</dbReference>
<evidence type="ECO:0000256" key="1">
    <source>
        <dbReference type="ARBA" id="ARBA00004370"/>
    </source>
</evidence>
<evidence type="ECO:0000256" key="16">
    <source>
        <dbReference type="ARBA" id="ARBA00052780"/>
    </source>
</evidence>
<evidence type="ECO:0000256" key="17">
    <source>
        <dbReference type="ARBA" id="ARBA00069309"/>
    </source>
</evidence>
<dbReference type="SMART" id="SM00195">
    <property type="entry name" value="DSPc"/>
    <property type="match status" value="1"/>
</dbReference>
<evidence type="ECO:0000313" key="21">
    <source>
        <dbReference type="Proteomes" id="UP000198287"/>
    </source>
</evidence>
<keyword evidence="4" id="KW-0378">Hydrolase</keyword>
<dbReference type="PANTHER" id="PTHR46712">
    <property type="entry name" value="PHOSPHATIDYLGLYCEROPHOSPHATASE AND PROTEIN-TYROSINE PHOSPHATASE 1"/>
    <property type="match status" value="1"/>
</dbReference>
<feature type="domain" description="Tyrosine specific protein phosphatases" evidence="19">
    <location>
        <begin position="125"/>
        <end position="198"/>
    </location>
</feature>
<comment type="pathway">
    <text evidence="2">Lipid metabolism.</text>
</comment>
<dbReference type="PROSITE" id="PS00383">
    <property type="entry name" value="TYR_PHOSPHATASE_1"/>
    <property type="match status" value="1"/>
</dbReference>
<keyword evidence="6" id="KW-0443">Lipid metabolism</keyword>
<comment type="catalytic activity">
    <reaction evidence="12">
        <text>a 1,2-diacyl-sn-glycero-3-phospho-(1'-sn-glycero-3'-phosphate) + H2O = a 1,2-diacyl-sn-glycero-3-phospho-(1'-sn-glycerol) + phosphate</text>
        <dbReference type="Rhea" id="RHEA:33751"/>
        <dbReference type="ChEBI" id="CHEBI:15377"/>
        <dbReference type="ChEBI" id="CHEBI:43474"/>
        <dbReference type="ChEBI" id="CHEBI:60110"/>
        <dbReference type="ChEBI" id="CHEBI:64716"/>
        <dbReference type="EC" id="3.1.3.27"/>
    </reaction>
    <physiologicalReaction direction="left-to-right" evidence="12">
        <dbReference type="Rhea" id="RHEA:33752"/>
    </physiologicalReaction>
</comment>
<evidence type="ECO:0000256" key="5">
    <source>
        <dbReference type="ARBA" id="ARBA00022912"/>
    </source>
</evidence>